<feature type="region of interest" description="Disordered" evidence="5">
    <location>
        <begin position="359"/>
        <end position="418"/>
    </location>
</feature>
<gene>
    <name evidence="7" type="ORF">D7X96_29705</name>
</gene>
<name>A0A3A8Q118_9BACT</name>
<protein>
    <submittedName>
        <fullName evidence="7">Serine/threonine protein kinase</fullName>
    </submittedName>
</protein>
<evidence type="ECO:0000256" key="4">
    <source>
        <dbReference type="ARBA" id="ARBA00022840"/>
    </source>
</evidence>
<feature type="region of interest" description="Disordered" evidence="5">
    <location>
        <begin position="294"/>
        <end position="326"/>
    </location>
</feature>
<reference evidence="8" key="1">
    <citation type="submission" date="2018-09" db="EMBL/GenBank/DDBJ databases">
        <authorList>
            <person name="Livingstone P.G."/>
            <person name="Whitworth D.E."/>
        </authorList>
    </citation>
    <scope>NUCLEOTIDE SEQUENCE [LARGE SCALE GENOMIC DNA]</scope>
    <source>
        <strain evidence="8">AB047A</strain>
    </source>
</reference>
<dbReference type="Gene3D" id="3.30.200.20">
    <property type="entry name" value="Phosphorylase Kinase, domain 1"/>
    <property type="match status" value="1"/>
</dbReference>
<dbReference type="OrthoDB" id="5492792at2"/>
<evidence type="ECO:0000256" key="3">
    <source>
        <dbReference type="ARBA" id="ARBA00022777"/>
    </source>
</evidence>
<dbReference type="SUPFAM" id="SSF56112">
    <property type="entry name" value="Protein kinase-like (PK-like)"/>
    <property type="match status" value="1"/>
</dbReference>
<sequence length="595" mass="64414">MTTAEVFSYLKPGSRLGAYRVREWKGGGAYGDVYRGVKNGKPVALKLSKHRQHSADPGKTDERLLRELVCLVHVDHPHIAKVQGWARTPQGRGYLVLEYVDGWTLAHWLQNARPTFQQVVRLFAKLAHALEHMHGRRVRHRDLSLSNVMVRKVDGEPVLIDLGAGEYSGAQELTDAPLPPGTNRYRSPEAARFFKENQNNPDARYAFPPEDDFYSLAVCLFDALTDAEPARGGREARKAPRIDVNSPLWAPPSARTANPRVPEALSEWVEKWMARDLEKRRPSLASMREALEALSAQQSPEWQSPVHPPPDAGALASAPQGRHPSKPWRRMLAWTVAAVVLGAFALAMLRGASGEAPPGPVMPEFAGSQRAQPPSPSAPPVSAVPSPSEVPPAVKESSSVSAPTNSSSTLPAAKPTPKSAPALGRGLLRKCAEAGALAAALLGCPAQQVQPTQERCPTAAVEDMRRVRLARYSPAVSIIVDVKQPLIGSPDECKAASRVWSNEWGCMTLLGDGKLESVTTETLGGFLEGTRLFGRVWTEGPIVVGRYTRARMPNGEELDVCLSLSLEGDGLPKLPGSKPGAALVQANDGATFQWD</sequence>
<evidence type="ECO:0000313" key="7">
    <source>
        <dbReference type="EMBL" id="RKH62456.1"/>
    </source>
</evidence>
<dbReference type="GO" id="GO:0005524">
    <property type="term" value="F:ATP binding"/>
    <property type="evidence" value="ECO:0007669"/>
    <property type="project" value="UniProtKB-KW"/>
</dbReference>
<accession>A0A3A8Q118</accession>
<dbReference type="CDD" id="cd14014">
    <property type="entry name" value="STKc_PknB_like"/>
    <property type="match status" value="1"/>
</dbReference>
<organism evidence="7 8">
    <name type="scientific">Corallococcus interemptor</name>
    <dbReference type="NCBI Taxonomy" id="2316720"/>
    <lineage>
        <taxon>Bacteria</taxon>
        <taxon>Pseudomonadati</taxon>
        <taxon>Myxococcota</taxon>
        <taxon>Myxococcia</taxon>
        <taxon>Myxococcales</taxon>
        <taxon>Cystobacterineae</taxon>
        <taxon>Myxococcaceae</taxon>
        <taxon>Corallococcus</taxon>
    </lineage>
</organism>
<feature type="compositionally biased region" description="Basic and acidic residues" evidence="5">
    <location>
        <begin position="229"/>
        <end position="241"/>
    </location>
</feature>
<dbReference type="PROSITE" id="PS50011">
    <property type="entry name" value="PROTEIN_KINASE_DOM"/>
    <property type="match status" value="1"/>
</dbReference>
<dbReference type="InterPro" id="IPR008266">
    <property type="entry name" value="Tyr_kinase_AS"/>
</dbReference>
<keyword evidence="2" id="KW-0547">Nucleotide-binding</keyword>
<evidence type="ECO:0000313" key="8">
    <source>
        <dbReference type="Proteomes" id="UP000282656"/>
    </source>
</evidence>
<dbReference type="PROSITE" id="PS00109">
    <property type="entry name" value="PROTEIN_KINASE_TYR"/>
    <property type="match status" value="1"/>
</dbReference>
<dbReference type="PANTHER" id="PTHR43289">
    <property type="entry name" value="MITOGEN-ACTIVATED PROTEIN KINASE KINASE KINASE 20-RELATED"/>
    <property type="match status" value="1"/>
</dbReference>
<dbReference type="InterPro" id="IPR000719">
    <property type="entry name" value="Prot_kinase_dom"/>
</dbReference>
<keyword evidence="1" id="KW-0808">Transferase</keyword>
<keyword evidence="8" id="KW-1185">Reference proteome</keyword>
<evidence type="ECO:0000256" key="1">
    <source>
        <dbReference type="ARBA" id="ARBA00022679"/>
    </source>
</evidence>
<dbReference type="PANTHER" id="PTHR43289:SF6">
    <property type="entry name" value="SERINE_THREONINE-PROTEIN KINASE NEKL-3"/>
    <property type="match status" value="1"/>
</dbReference>
<dbReference type="InterPro" id="IPR011009">
    <property type="entry name" value="Kinase-like_dom_sf"/>
</dbReference>
<feature type="region of interest" description="Disordered" evidence="5">
    <location>
        <begin position="229"/>
        <end position="260"/>
    </location>
</feature>
<dbReference type="Gene3D" id="1.10.510.10">
    <property type="entry name" value="Transferase(Phosphotransferase) domain 1"/>
    <property type="match status" value="1"/>
</dbReference>
<dbReference type="Pfam" id="PF00069">
    <property type="entry name" value="Pkinase"/>
    <property type="match status" value="1"/>
</dbReference>
<feature type="domain" description="Protein kinase" evidence="6">
    <location>
        <begin position="19"/>
        <end position="294"/>
    </location>
</feature>
<proteinExistence type="predicted"/>
<keyword evidence="4" id="KW-0067">ATP-binding</keyword>
<evidence type="ECO:0000256" key="5">
    <source>
        <dbReference type="SAM" id="MobiDB-lite"/>
    </source>
</evidence>
<feature type="compositionally biased region" description="Low complexity" evidence="5">
    <location>
        <begin position="380"/>
        <end position="418"/>
    </location>
</feature>
<keyword evidence="7" id="KW-0723">Serine/threonine-protein kinase</keyword>
<dbReference type="Proteomes" id="UP000282656">
    <property type="component" value="Unassembled WGS sequence"/>
</dbReference>
<evidence type="ECO:0000259" key="6">
    <source>
        <dbReference type="PROSITE" id="PS50011"/>
    </source>
</evidence>
<dbReference type="RefSeq" id="WP_120551385.1">
    <property type="nucleotide sequence ID" value="NZ_RAWM01000112.1"/>
</dbReference>
<keyword evidence="3 7" id="KW-0418">Kinase</keyword>
<dbReference type="EMBL" id="RAWM01000112">
    <property type="protein sequence ID" value="RKH62456.1"/>
    <property type="molecule type" value="Genomic_DNA"/>
</dbReference>
<dbReference type="GO" id="GO:0004674">
    <property type="term" value="F:protein serine/threonine kinase activity"/>
    <property type="evidence" value="ECO:0007669"/>
    <property type="project" value="UniProtKB-KW"/>
</dbReference>
<dbReference type="AlphaFoldDB" id="A0A3A8Q118"/>
<evidence type="ECO:0000256" key="2">
    <source>
        <dbReference type="ARBA" id="ARBA00022741"/>
    </source>
</evidence>
<comment type="caution">
    <text evidence="7">The sequence shown here is derived from an EMBL/GenBank/DDBJ whole genome shotgun (WGS) entry which is preliminary data.</text>
</comment>